<evidence type="ECO:0000256" key="6">
    <source>
        <dbReference type="RuleBase" id="RU003983"/>
    </source>
</evidence>
<feature type="transmembrane region" description="Helical" evidence="8">
    <location>
        <begin position="120"/>
        <end position="141"/>
    </location>
</feature>
<dbReference type="Pfam" id="PF01435">
    <property type="entry name" value="Peptidase_M48"/>
    <property type="match status" value="1"/>
</dbReference>
<dbReference type="Pfam" id="PF23368">
    <property type="entry name" value="DUF7092"/>
    <property type="match status" value="1"/>
</dbReference>
<proteinExistence type="inferred from homology"/>
<dbReference type="CDD" id="cd07332">
    <property type="entry name" value="M48C_Oma1_like"/>
    <property type="match status" value="1"/>
</dbReference>
<evidence type="ECO:0000256" key="8">
    <source>
        <dbReference type="SAM" id="Phobius"/>
    </source>
</evidence>
<dbReference type="PANTHER" id="PTHR22726">
    <property type="entry name" value="METALLOENDOPEPTIDASE OMA1"/>
    <property type="match status" value="1"/>
</dbReference>
<evidence type="ECO:0000256" key="3">
    <source>
        <dbReference type="ARBA" id="ARBA00022801"/>
    </source>
</evidence>
<dbReference type="RefSeq" id="WP_187723395.1">
    <property type="nucleotide sequence ID" value="NZ_CP060783.1"/>
</dbReference>
<feature type="compositionally biased region" description="Basic and acidic residues" evidence="7">
    <location>
        <begin position="342"/>
        <end position="356"/>
    </location>
</feature>
<keyword evidence="2" id="KW-0479">Metal-binding</keyword>
<dbReference type="InterPro" id="IPR051156">
    <property type="entry name" value="Mito/Outer_Membr_Metalloprot"/>
</dbReference>
<dbReference type="KEGG" id="daer:H9K75_16190"/>
<feature type="region of interest" description="Disordered" evidence="7">
    <location>
        <begin position="342"/>
        <end position="410"/>
    </location>
</feature>
<comment type="similarity">
    <text evidence="6">Belongs to the peptidase M48 family.</text>
</comment>
<dbReference type="GO" id="GO:0016020">
    <property type="term" value="C:membrane"/>
    <property type="evidence" value="ECO:0007669"/>
    <property type="project" value="TreeGrafter"/>
</dbReference>
<evidence type="ECO:0000256" key="4">
    <source>
        <dbReference type="ARBA" id="ARBA00022833"/>
    </source>
</evidence>
<dbReference type="GO" id="GO:0046872">
    <property type="term" value="F:metal ion binding"/>
    <property type="evidence" value="ECO:0007669"/>
    <property type="project" value="UniProtKB-KW"/>
</dbReference>
<dbReference type="GO" id="GO:0051603">
    <property type="term" value="P:proteolysis involved in protein catabolic process"/>
    <property type="evidence" value="ECO:0007669"/>
    <property type="project" value="TreeGrafter"/>
</dbReference>
<reference evidence="11 12" key="1">
    <citation type="submission" date="2020-08" db="EMBL/GenBank/DDBJ databases">
        <title>Genome sequence of Diaphorobacter aerolatus KACC 16536T.</title>
        <authorList>
            <person name="Hyun D.-W."/>
            <person name="Bae J.-W."/>
        </authorList>
    </citation>
    <scope>NUCLEOTIDE SEQUENCE [LARGE SCALE GENOMIC DNA]</scope>
    <source>
        <strain evidence="11 12">KACC 16536</strain>
    </source>
</reference>
<feature type="domain" description="Peptidase M48" evidence="9">
    <location>
        <begin position="183"/>
        <end position="344"/>
    </location>
</feature>
<dbReference type="EMBL" id="CP060783">
    <property type="protein sequence ID" value="QNP47715.1"/>
    <property type="molecule type" value="Genomic_DNA"/>
</dbReference>
<keyword evidence="8" id="KW-0812">Transmembrane</keyword>
<evidence type="ECO:0000256" key="5">
    <source>
        <dbReference type="ARBA" id="ARBA00023049"/>
    </source>
</evidence>
<keyword evidence="12" id="KW-1185">Reference proteome</keyword>
<evidence type="ECO:0000256" key="2">
    <source>
        <dbReference type="ARBA" id="ARBA00022723"/>
    </source>
</evidence>
<dbReference type="InterPro" id="IPR001915">
    <property type="entry name" value="Peptidase_M48"/>
</dbReference>
<evidence type="ECO:0000313" key="11">
    <source>
        <dbReference type="EMBL" id="QNP47715.1"/>
    </source>
</evidence>
<sequence>MLSTRSSPPPNATTALIRANWFDGQSSQPRKVLVSLSPSLQGGPDLLVHPLQSPGDKPRRYAHRSIEWPEAWSTRRPQETLIIDLKDGGSLEILEAGKWQDALAAADFRPGIAQRMQTRWPMFVGVFVVAAIGMVAFYKYGTPWAAAQLTRWVPLSWESALSSEAMAQMDEGMLKPSKLSKERQQQLRDQFDSLLAKTPASLKRYHGYEPRYTLQFRRGMGANAFALPGGTIVVTDGLVDTARSQQIGDDAIIGVLAHEIGHVAHRHTTRMVVEQGVLQTGLGLALGDVSALISTGSTLLTGLAYQRNHEREADCFAIALLKNAEISTVPMGELLLAMAARRGKDGEEKDKDRKDTTATAPHAPASSASNPDGAANREAQTPEARLTSRRKKPCSPCSARTLKPSRAQEN</sequence>
<organism evidence="11 12">
    <name type="scientific">Diaphorobacter aerolatus</name>
    <dbReference type="NCBI Taxonomy" id="1288495"/>
    <lineage>
        <taxon>Bacteria</taxon>
        <taxon>Pseudomonadati</taxon>
        <taxon>Pseudomonadota</taxon>
        <taxon>Betaproteobacteria</taxon>
        <taxon>Burkholderiales</taxon>
        <taxon>Comamonadaceae</taxon>
        <taxon>Diaphorobacter</taxon>
    </lineage>
</organism>
<evidence type="ECO:0000313" key="12">
    <source>
        <dbReference type="Proteomes" id="UP000516028"/>
    </source>
</evidence>
<feature type="compositionally biased region" description="Low complexity" evidence="7">
    <location>
        <begin position="357"/>
        <end position="371"/>
    </location>
</feature>
<dbReference type="InterPro" id="IPR055518">
    <property type="entry name" value="DUF7092"/>
</dbReference>
<protein>
    <submittedName>
        <fullName evidence="11">M48 family metallopeptidase</fullName>
    </submittedName>
</protein>
<dbReference type="AlphaFoldDB" id="A0A7H0GHE9"/>
<evidence type="ECO:0000259" key="10">
    <source>
        <dbReference type="Pfam" id="PF23368"/>
    </source>
</evidence>
<dbReference type="Gene3D" id="3.30.2010.10">
    <property type="entry name" value="Metalloproteases ('zincins'), catalytic domain"/>
    <property type="match status" value="1"/>
</dbReference>
<accession>A0A7H0GHE9</accession>
<evidence type="ECO:0000256" key="1">
    <source>
        <dbReference type="ARBA" id="ARBA00022670"/>
    </source>
</evidence>
<dbReference type="Proteomes" id="UP000516028">
    <property type="component" value="Chromosome"/>
</dbReference>
<keyword evidence="5 6" id="KW-0482">Metalloprotease</keyword>
<gene>
    <name evidence="11" type="ORF">H9K75_16190</name>
</gene>
<evidence type="ECO:0000259" key="9">
    <source>
        <dbReference type="Pfam" id="PF01435"/>
    </source>
</evidence>
<name>A0A7H0GHE9_9BURK</name>
<keyword evidence="1 6" id="KW-0645">Protease</keyword>
<dbReference type="GO" id="GO:0004222">
    <property type="term" value="F:metalloendopeptidase activity"/>
    <property type="evidence" value="ECO:0007669"/>
    <property type="project" value="InterPro"/>
</dbReference>
<keyword evidence="3 6" id="KW-0378">Hydrolase</keyword>
<keyword evidence="4 6" id="KW-0862">Zinc</keyword>
<comment type="cofactor">
    <cofactor evidence="6">
        <name>Zn(2+)</name>
        <dbReference type="ChEBI" id="CHEBI:29105"/>
    </cofactor>
    <text evidence="6">Binds 1 zinc ion per subunit.</text>
</comment>
<dbReference type="PANTHER" id="PTHR22726:SF24">
    <property type="entry name" value="M48 FAMILY METALLOPEPTIDASE"/>
    <property type="match status" value="1"/>
</dbReference>
<feature type="domain" description="DUF7092" evidence="10">
    <location>
        <begin position="17"/>
        <end position="105"/>
    </location>
</feature>
<evidence type="ECO:0000256" key="7">
    <source>
        <dbReference type="SAM" id="MobiDB-lite"/>
    </source>
</evidence>
<keyword evidence="8" id="KW-1133">Transmembrane helix</keyword>
<keyword evidence="8" id="KW-0472">Membrane</keyword>